<dbReference type="EMBL" id="BMHY01000002">
    <property type="protein sequence ID" value="GGG61838.1"/>
    <property type="molecule type" value="Genomic_DNA"/>
</dbReference>
<evidence type="ECO:0000313" key="4">
    <source>
        <dbReference type="Proteomes" id="UP000600247"/>
    </source>
</evidence>
<dbReference type="Proteomes" id="UP000600247">
    <property type="component" value="Unassembled WGS sequence"/>
</dbReference>
<feature type="transmembrane region" description="Helical" evidence="1">
    <location>
        <begin position="323"/>
        <end position="344"/>
    </location>
</feature>
<protein>
    <recommendedName>
        <fullName evidence="2">Peptidase M56 domain-containing protein</fullName>
    </recommendedName>
</protein>
<feature type="domain" description="Peptidase M56" evidence="2">
    <location>
        <begin position="8"/>
        <end position="314"/>
    </location>
</feature>
<dbReference type="AlphaFoldDB" id="A0A917GYN4"/>
<keyword evidence="1" id="KW-0472">Membrane</keyword>
<evidence type="ECO:0000313" key="3">
    <source>
        <dbReference type="EMBL" id="GGG61838.1"/>
    </source>
</evidence>
<comment type="caution">
    <text evidence="3">The sequence shown here is derived from an EMBL/GenBank/DDBJ whole genome shotgun (WGS) entry which is preliminary data.</text>
</comment>
<feature type="transmembrane region" description="Helical" evidence="1">
    <location>
        <begin position="127"/>
        <end position="148"/>
    </location>
</feature>
<feature type="transmembrane region" description="Helical" evidence="1">
    <location>
        <begin position="181"/>
        <end position="200"/>
    </location>
</feature>
<gene>
    <name evidence="3" type="ORF">GCM10010918_14280</name>
</gene>
<dbReference type="InterPro" id="IPR008756">
    <property type="entry name" value="Peptidase_M56"/>
</dbReference>
<feature type="transmembrane region" description="Helical" evidence="1">
    <location>
        <begin position="6"/>
        <end position="25"/>
    </location>
</feature>
<sequence>MSDAVKLLLSLSISGTLMAGLLILLRPLLKHRVSKSIQYYLWLIVLLRLAVPFSLEESMMNQLFHKKAITAAPVILHTDSPITKEEQDITSGPGVYPAVRNEAGKQNDTVPAATQPSIPKLFNQYAIGLWLLGVVCSLAINTTGYLRFSSKLRTGGRPAERWEASMLAELLGRSSRFQVKLIRSSAVASPMLIGLFRPIFVIPDTEYSETQLRNILLHETIHLKRFDIGVKWFTMIVASVHWFNPFMYVIKKEMNRACELSCDEAVIRRLNTAEKQQYGETLISVASQQQSPKGVLRATFSEEKKLLRERLIAIMKHGRKPKIAAVVTISVCALIVCSAVALGASVGPATRSSTAEVGLLPVEPPVISVTRERESEPIGNILTRKVSWDGIKYDQMSFYQTAWKSEPSLLTGLHRPLPGELFSIDFGPYTPDKVEVQMAYLTESYEESMLPILNVPVQKQNNSYQFINPQASTSDIPTTGRVYSITAEWGVNRSEYIFAADGKFDNWDTPLNYENDDYSFTLTLPSSWAGKYLLEEREEDDKVSFDFINGLSKSGLLFSVTVCPRETWERLKEEGQANLTKIGEKENNVYLFQTPSDVQYDTANERVKEDYDSMVKDLGAIQATFKLLG</sequence>
<feature type="transmembrane region" description="Helical" evidence="1">
    <location>
        <begin position="232"/>
        <end position="250"/>
    </location>
</feature>
<dbReference type="Pfam" id="PF05569">
    <property type="entry name" value="Peptidase_M56"/>
    <property type="match status" value="1"/>
</dbReference>
<keyword evidence="4" id="KW-1185">Reference proteome</keyword>
<dbReference type="RefSeq" id="WP_188888240.1">
    <property type="nucleotide sequence ID" value="NZ_BMHY01000002.1"/>
</dbReference>
<organism evidence="3 4">
    <name type="scientific">Paenibacillus radicis</name>
    <name type="common">ex Gao et al. 2016</name>
    <dbReference type="NCBI Taxonomy" id="1737354"/>
    <lineage>
        <taxon>Bacteria</taxon>
        <taxon>Bacillati</taxon>
        <taxon>Bacillota</taxon>
        <taxon>Bacilli</taxon>
        <taxon>Bacillales</taxon>
        <taxon>Paenibacillaceae</taxon>
        <taxon>Paenibacillus</taxon>
    </lineage>
</organism>
<accession>A0A917GYN4</accession>
<evidence type="ECO:0000256" key="1">
    <source>
        <dbReference type="SAM" id="Phobius"/>
    </source>
</evidence>
<reference evidence="3 4" key="1">
    <citation type="journal article" date="2014" name="Int. J. Syst. Evol. Microbiol.">
        <title>Complete genome sequence of Corynebacterium casei LMG S-19264T (=DSM 44701T), isolated from a smear-ripened cheese.</title>
        <authorList>
            <consortium name="US DOE Joint Genome Institute (JGI-PGF)"/>
            <person name="Walter F."/>
            <person name="Albersmeier A."/>
            <person name="Kalinowski J."/>
            <person name="Ruckert C."/>
        </authorList>
    </citation>
    <scope>NUCLEOTIDE SEQUENCE [LARGE SCALE GENOMIC DNA]</scope>
    <source>
        <strain evidence="3 4">CGMCC 1.15286</strain>
    </source>
</reference>
<name>A0A917GYN4_9BACL</name>
<dbReference type="CDD" id="cd07341">
    <property type="entry name" value="M56_BlaR1_MecR1_like"/>
    <property type="match status" value="1"/>
</dbReference>
<evidence type="ECO:0000259" key="2">
    <source>
        <dbReference type="Pfam" id="PF05569"/>
    </source>
</evidence>
<dbReference type="InterPro" id="IPR052173">
    <property type="entry name" value="Beta-lactam_resp_regulator"/>
</dbReference>
<dbReference type="PANTHER" id="PTHR34978:SF3">
    <property type="entry name" value="SLR0241 PROTEIN"/>
    <property type="match status" value="1"/>
</dbReference>
<keyword evidence="1" id="KW-1133">Transmembrane helix</keyword>
<proteinExistence type="predicted"/>
<dbReference type="PANTHER" id="PTHR34978">
    <property type="entry name" value="POSSIBLE SENSOR-TRANSDUCER PROTEIN BLAR"/>
    <property type="match status" value="1"/>
</dbReference>
<keyword evidence="1" id="KW-0812">Transmembrane</keyword>